<keyword evidence="1" id="KW-1133">Transmembrane helix</keyword>
<sequence>MTPDGVREQLAQGLLGVGYAGLTPVQRSVVDLMAAETPTGHGPALVEDRTFWERLADRVAQVGGSWSFLGGFGLAMAIWIAANLLLARWAFDPYPFIFLNLVLSTLAAVQAPVILMSQNRQAARDRRAAEHDYRVNLRAELEIMRLHDRLQLSEAQLQRIEAAIAALGPSPASSPADEAYRP</sequence>
<evidence type="ECO:0000313" key="2">
    <source>
        <dbReference type="EMBL" id="SFS43700.1"/>
    </source>
</evidence>
<dbReference type="PANTHER" id="PTHR41386:SF1">
    <property type="entry name" value="MEMBRANE PROTEIN"/>
    <property type="match status" value="1"/>
</dbReference>
<keyword evidence="1" id="KW-0812">Transmembrane</keyword>
<dbReference type="Proteomes" id="UP000198788">
    <property type="component" value="Unassembled WGS sequence"/>
</dbReference>
<evidence type="ECO:0000256" key="1">
    <source>
        <dbReference type="SAM" id="Phobius"/>
    </source>
</evidence>
<dbReference type="InterPro" id="IPR010406">
    <property type="entry name" value="DUF1003"/>
</dbReference>
<feature type="transmembrane region" description="Helical" evidence="1">
    <location>
        <begin position="68"/>
        <end position="91"/>
    </location>
</feature>
<name>A0A1I6PUE0_9CAUL</name>
<dbReference type="RefSeq" id="WP_092307950.1">
    <property type="nucleotide sequence ID" value="NZ_FOZV01000002.1"/>
</dbReference>
<feature type="transmembrane region" description="Helical" evidence="1">
    <location>
        <begin position="97"/>
        <end position="117"/>
    </location>
</feature>
<gene>
    <name evidence="2" type="ORF">SAMN05192570_1275</name>
</gene>
<dbReference type="PANTHER" id="PTHR41386">
    <property type="entry name" value="INTEGRAL MEMBRANE PROTEIN-RELATED"/>
    <property type="match status" value="1"/>
</dbReference>
<accession>A0A1I6PUE0</accession>
<proteinExistence type="predicted"/>
<dbReference type="STRING" id="871741.SAMN05192570_1275"/>
<evidence type="ECO:0000313" key="3">
    <source>
        <dbReference type="Proteomes" id="UP000198788"/>
    </source>
</evidence>
<protein>
    <submittedName>
        <fullName evidence="2">Uncharacterized membrane protein</fullName>
    </submittedName>
</protein>
<dbReference type="AlphaFoldDB" id="A0A1I6PUE0"/>
<dbReference type="Pfam" id="PF06210">
    <property type="entry name" value="DUF1003"/>
    <property type="match status" value="1"/>
</dbReference>
<keyword evidence="1" id="KW-0472">Membrane</keyword>
<dbReference type="OrthoDB" id="9795736at2"/>
<reference evidence="3" key="1">
    <citation type="submission" date="2016-10" db="EMBL/GenBank/DDBJ databases">
        <authorList>
            <person name="Varghese N."/>
            <person name="Submissions S."/>
        </authorList>
    </citation>
    <scope>NUCLEOTIDE SEQUENCE [LARGE SCALE GENOMIC DNA]</scope>
    <source>
        <strain evidence="3">CGMCC 1.10683</strain>
    </source>
</reference>
<organism evidence="2 3">
    <name type="scientific">Brevundimonas viscosa</name>
    <dbReference type="NCBI Taxonomy" id="871741"/>
    <lineage>
        <taxon>Bacteria</taxon>
        <taxon>Pseudomonadati</taxon>
        <taxon>Pseudomonadota</taxon>
        <taxon>Alphaproteobacteria</taxon>
        <taxon>Caulobacterales</taxon>
        <taxon>Caulobacteraceae</taxon>
        <taxon>Brevundimonas</taxon>
    </lineage>
</organism>
<keyword evidence="3" id="KW-1185">Reference proteome</keyword>
<dbReference type="EMBL" id="FOZV01000002">
    <property type="protein sequence ID" value="SFS43700.1"/>
    <property type="molecule type" value="Genomic_DNA"/>
</dbReference>